<evidence type="ECO:0000313" key="3">
    <source>
        <dbReference type="Proteomes" id="UP000295453"/>
    </source>
</evidence>
<keyword evidence="3" id="KW-1185">Reference proteome</keyword>
<feature type="region of interest" description="Disordered" evidence="1">
    <location>
        <begin position="55"/>
        <end position="97"/>
    </location>
</feature>
<organism evidence="2 3">
    <name type="scientific">Nocardioides jejuensis</name>
    <dbReference type="NCBI Taxonomy" id="2502782"/>
    <lineage>
        <taxon>Bacteria</taxon>
        <taxon>Bacillati</taxon>
        <taxon>Actinomycetota</taxon>
        <taxon>Actinomycetes</taxon>
        <taxon>Propionibacteriales</taxon>
        <taxon>Nocardioidaceae</taxon>
        <taxon>Nocardioides</taxon>
    </lineage>
</organism>
<proteinExistence type="predicted"/>
<protein>
    <submittedName>
        <fullName evidence="2">Uncharacterized protein</fullName>
    </submittedName>
</protein>
<sequence>MAEQNETEAQKLAREQAAWRRADTIRALEEERVGYERYGRTDRVEQVDAALRAAKSEVKERKAPEPAEQTTTAPTEPVPAKKTAARKATAKRATPEE</sequence>
<evidence type="ECO:0000313" key="2">
    <source>
        <dbReference type="EMBL" id="TCJ23025.1"/>
    </source>
</evidence>
<comment type="caution">
    <text evidence="2">The sequence shown here is derived from an EMBL/GenBank/DDBJ whole genome shotgun (WGS) entry which is preliminary data.</text>
</comment>
<dbReference type="EMBL" id="SJZJ01000019">
    <property type="protein sequence ID" value="TCJ23025.1"/>
    <property type="molecule type" value="Genomic_DNA"/>
</dbReference>
<evidence type="ECO:0000256" key="1">
    <source>
        <dbReference type="SAM" id="MobiDB-lite"/>
    </source>
</evidence>
<feature type="compositionally biased region" description="Basic and acidic residues" evidence="1">
    <location>
        <begin position="55"/>
        <end position="65"/>
    </location>
</feature>
<feature type="compositionally biased region" description="Low complexity" evidence="1">
    <location>
        <begin position="66"/>
        <end position="82"/>
    </location>
</feature>
<dbReference type="RefSeq" id="WP_131584341.1">
    <property type="nucleotide sequence ID" value="NZ_SJZJ01000019.1"/>
</dbReference>
<reference evidence="2 3" key="1">
    <citation type="submission" date="2019-03" db="EMBL/GenBank/DDBJ databases">
        <authorList>
            <person name="Kim M.K.M."/>
        </authorList>
    </citation>
    <scope>NUCLEOTIDE SEQUENCE [LARGE SCALE GENOMIC DNA]</scope>
    <source>
        <strain evidence="2 3">18JY15-6</strain>
    </source>
</reference>
<name>A0A4R1C056_9ACTN</name>
<gene>
    <name evidence="2" type="ORF">EPD65_11730</name>
</gene>
<dbReference type="AlphaFoldDB" id="A0A4R1C056"/>
<accession>A0A4R1C056</accession>
<dbReference type="Proteomes" id="UP000295453">
    <property type="component" value="Unassembled WGS sequence"/>
</dbReference>